<name>A0A096XT77_9CAUD</name>
<dbReference type="EMBL" id="KJ801817">
    <property type="protein sequence ID" value="AII28505.1"/>
    <property type="molecule type" value="Genomic_DNA"/>
</dbReference>
<protein>
    <submittedName>
        <fullName evidence="1">Uncharacterized protein</fullName>
    </submittedName>
</protein>
<evidence type="ECO:0000313" key="1">
    <source>
        <dbReference type="EMBL" id="AII28505.1"/>
    </source>
</evidence>
<dbReference type="Proteomes" id="UP000030157">
    <property type="component" value="Segment"/>
</dbReference>
<proteinExistence type="predicted"/>
<evidence type="ECO:0000313" key="2">
    <source>
        <dbReference type="Proteomes" id="UP000030157"/>
    </source>
</evidence>
<dbReference type="GeneID" id="24628194"/>
<accession>A0A096XT77</accession>
<organism evidence="1 2">
    <name type="scientific">Enterococcus phage ECP3</name>
    <dbReference type="NCBI Taxonomy" id="1498168"/>
    <lineage>
        <taxon>Viruses</taxon>
        <taxon>Duplodnaviria</taxon>
        <taxon>Heunggongvirae</taxon>
        <taxon>Uroviricota</taxon>
        <taxon>Caudoviricetes</taxon>
        <taxon>Herelleviridae</taxon>
        <taxon>Brockvirinae</taxon>
        <taxon>Kochikohdavirus</taxon>
        <taxon>Kochikohdavirus ECP3</taxon>
    </lineage>
</organism>
<sequence>MTIIDYGSKSLNNCSKNELLDIIQSQLENEVKLIKLIERTTKEVEEEKEVPHYKNYISPEKRSYLEGMERVENIVRNFYGFNNE</sequence>
<dbReference type="RefSeq" id="YP_009147146.1">
    <property type="nucleotide sequence ID" value="NC_027335.2"/>
</dbReference>
<reference evidence="1" key="1">
    <citation type="submission" date="2014-05" db="EMBL/GenBank/DDBJ databases">
        <title>Complete genome sequence of Enterococcus faecalis bacteriophage ECP3.</title>
        <authorList>
            <person name="Kang H.-Y."/>
            <person name="Kim S."/>
            <person name="Kim J."/>
        </authorList>
    </citation>
    <scope>NUCLEOTIDE SEQUENCE [LARGE SCALE GENOMIC DNA]</scope>
    <source>
        <strain evidence="1">ECP3</strain>
    </source>
</reference>
<keyword evidence="2" id="KW-1185">Reference proteome</keyword>